<dbReference type="EMBL" id="JBFBVU010000036">
    <property type="protein sequence ID" value="MEV8468694.1"/>
    <property type="molecule type" value="Genomic_DNA"/>
</dbReference>
<dbReference type="SUPFAM" id="SSF75304">
    <property type="entry name" value="Amidase signature (AS) enzymes"/>
    <property type="match status" value="1"/>
</dbReference>
<feature type="domain" description="Amidase" evidence="1">
    <location>
        <begin position="27"/>
        <end position="428"/>
    </location>
</feature>
<evidence type="ECO:0000259" key="1">
    <source>
        <dbReference type="Pfam" id="PF01425"/>
    </source>
</evidence>
<dbReference type="Gene3D" id="3.90.1300.10">
    <property type="entry name" value="Amidase signature (AS) domain"/>
    <property type="match status" value="1"/>
</dbReference>
<sequence length="468" mass="49149">MTNPADLTLPEMAARLRDGRLTAETLAQAHLDRIDARDSRVGAFVHVDKQAVLATARRADAELAQGLDRGPLHGICVAIKDIFDVAGWPVRYGSHLYRDRIAATDSAIVARLRETGAVPLGLVATYEMAIVGPGNDGLYPQPRNPWNPAHVTGGSSSGSAAAIAAGMVRVALGSDTGGSVRSPSAYCGTVGLKPTHDRLPLDGILPLAPSFDVPGAMGRTVAETALLYCALCGTPAEAPRLSLDGQRIGYARAWSLSPDAHPQIVHTTDAAASTLSLCGAEIRRVTLPPLPLMTAAAAVLIHAEGFQTHRAHLAGDGGRMGRMPYQSMAAGAVLTESDIAEARRAAGLLRACLDALLQEVDALILPTTLTPAPAFAEFASGQARWTPMCTLPFSMTGHPALSVPMGFSDGLPLGLQIVGRFDTEPLLLQIAAAFENATDHGALDATCFTWRPSPAPRQAPFFMTEETN</sequence>
<accession>A0ABV3LAU8</accession>
<dbReference type="InterPro" id="IPR036928">
    <property type="entry name" value="AS_sf"/>
</dbReference>
<dbReference type="InterPro" id="IPR023631">
    <property type="entry name" value="Amidase_dom"/>
</dbReference>
<dbReference type="InterPro" id="IPR000120">
    <property type="entry name" value="Amidase"/>
</dbReference>
<name>A0ABV3LAU8_9RHOB</name>
<dbReference type="Proteomes" id="UP001553161">
    <property type="component" value="Unassembled WGS sequence"/>
</dbReference>
<evidence type="ECO:0000313" key="2">
    <source>
        <dbReference type="EMBL" id="MEV8468694.1"/>
    </source>
</evidence>
<reference evidence="2 3" key="1">
    <citation type="submission" date="2024-07" db="EMBL/GenBank/DDBJ databases">
        <authorList>
            <person name="Kang M."/>
        </authorList>
    </citation>
    <scope>NUCLEOTIDE SEQUENCE [LARGE SCALE GENOMIC DNA]</scope>
    <source>
        <strain evidence="2 3">DFM31</strain>
    </source>
</reference>
<dbReference type="PROSITE" id="PS00571">
    <property type="entry name" value="AMIDASES"/>
    <property type="match status" value="1"/>
</dbReference>
<comment type="caution">
    <text evidence="2">The sequence shown here is derived from an EMBL/GenBank/DDBJ whole genome shotgun (WGS) entry which is preliminary data.</text>
</comment>
<proteinExistence type="predicted"/>
<gene>
    <name evidence="2" type="ORF">AB0T83_18175</name>
</gene>
<dbReference type="InterPro" id="IPR020556">
    <property type="entry name" value="Amidase_CS"/>
</dbReference>
<keyword evidence="3" id="KW-1185">Reference proteome</keyword>
<dbReference type="PANTHER" id="PTHR11895">
    <property type="entry name" value="TRANSAMIDASE"/>
    <property type="match status" value="1"/>
</dbReference>
<protein>
    <submittedName>
        <fullName evidence="2">Amidase</fullName>
    </submittedName>
</protein>
<dbReference type="PANTHER" id="PTHR11895:SF176">
    <property type="entry name" value="AMIDASE AMID-RELATED"/>
    <property type="match status" value="1"/>
</dbReference>
<evidence type="ECO:0000313" key="3">
    <source>
        <dbReference type="Proteomes" id="UP001553161"/>
    </source>
</evidence>
<organism evidence="2 3">
    <name type="scientific">Meridianimarinicoccus marinus</name>
    <dbReference type="NCBI Taxonomy" id="3231483"/>
    <lineage>
        <taxon>Bacteria</taxon>
        <taxon>Pseudomonadati</taxon>
        <taxon>Pseudomonadota</taxon>
        <taxon>Alphaproteobacteria</taxon>
        <taxon>Rhodobacterales</taxon>
        <taxon>Paracoccaceae</taxon>
        <taxon>Meridianimarinicoccus</taxon>
    </lineage>
</organism>
<dbReference type="Pfam" id="PF01425">
    <property type="entry name" value="Amidase"/>
    <property type="match status" value="1"/>
</dbReference>
<dbReference type="RefSeq" id="WP_366194655.1">
    <property type="nucleotide sequence ID" value="NZ_JBFBVU010000036.1"/>
</dbReference>